<reference evidence="1" key="1">
    <citation type="submission" date="2014-11" db="EMBL/GenBank/DDBJ databases">
        <authorList>
            <person name="Amaro Gonzalez C."/>
        </authorList>
    </citation>
    <scope>NUCLEOTIDE SEQUENCE</scope>
</reference>
<evidence type="ECO:0000313" key="1">
    <source>
        <dbReference type="EMBL" id="JAH82017.1"/>
    </source>
</evidence>
<sequence length="66" mass="7670">MVGSPLFEVQHVAGHVWPCYRDGSRCPFKQRGLGLALTTRNVYLLLRDVYCMLRQCGWNRCKKEIV</sequence>
<proteinExistence type="predicted"/>
<organism evidence="1">
    <name type="scientific">Anguilla anguilla</name>
    <name type="common">European freshwater eel</name>
    <name type="synonym">Muraena anguilla</name>
    <dbReference type="NCBI Taxonomy" id="7936"/>
    <lineage>
        <taxon>Eukaryota</taxon>
        <taxon>Metazoa</taxon>
        <taxon>Chordata</taxon>
        <taxon>Craniata</taxon>
        <taxon>Vertebrata</taxon>
        <taxon>Euteleostomi</taxon>
        <taxon>Actinopterygii</taxon>
        <taxon>Neopterygii</taxon>
        <taxon>Teleostei</taxon>
        <taxon>Anguilliformes</taxon>
        <taxon>Anguillidae</taxon>
        <taxon>Anguilla</taxon>
    </lineage>
</organism>
<protein>
    <submittedName>
        <fullName evidence="1">Uncharacterized protein</fullName>
    </submittedName>
</protein>
<accession>A0A0E9VVD7</accession>
<name>A0A0E9VVD7_ANGAN</name>
<dbReference type="EMBL" id="GBXM01026560">
    <property type="protein sequence ID" value="JAH82017.1"/>
    <property type="molecule type" value="Transcribed_RNA"/>
</dbReference>
<reference evidence="1" key="2">
    <citation type="journal article" date="2015" name="Fish Shellfish Immunol.">
        <title>Early steps in the European eel (Anguilla anguilla)-Vibrio vulnificus interaction in the gills: Role of the RtxA13 toxin.</title>
        <authorList>
            <person name="Callol A."/>
            <person name="Pajuelo D."/>
            <person name="Ebbesson L."/>
            <person name="Teles M."/>
            <person name="MacKenzie S."/>
            <person name="Amaro C."/>
        </authorList>
    </citation>
    <scope>NUCLEOTIDE SEQUENCE</scope>
</reference>
<dbReference type="AlphaFoldDB" id="A0A0E9VVD7"/>